<comment type="caution">
    <text evidence="8">The sequence shown here is derived from an EMBL/GenBank/DDBJ whole genome shotgun (WGS) entry which is preliminary data.</text>
</comment>
<dbReference type="PANTHER" id="PTHR10640">
    <property type="entry name" value="METHYLTHIORIBULOSE-1-PHOSPHATE DEHYDRATASE"/>
    <property type="match status" value="1"/>
</dbReference>
<evidence type="ECO:0000256" key="6">
    <source>
        <dbReference type="HAMAP-Rule" id="MF_01677"/>
    </source>
</evidence>
<evidence type="ECO:0000256" key="5">
    <source>
        <dbReference type="ARBA" id="ARBA00023239"/>
    </source>
</evidence>
<dbReference type="EMBL" id="WNJL01000030">
    <property type="protein sequence ID" value="NDU42307.1"/>
    <property type="molecule type" value="Genomic_DNA"/>
</dbReference>
<comment type="function">
    <text evidence="6">Catalyzes the dehydration of methylthioribulose-1-phosphate (MTRu-1-P) into 2,3-diketo-5-methylthiopentyl-1-phosphate (DK-MTP-1-P).</text>
</comment>
<dbReference type="RefSeq" id="WP_163097558.1">
    <property type="nucleotide sequence ID" value="NZ_CP127523.1"/>
</dbReference>
<comment type="catalytic activity">
    <reaction evidence="6">
        <text>5-(methylsulfanyl)-D-ribulose 1-phosphate = 5-methylsulfanyl-2,3-dioxopentyl phosphate + H2O</text>
        <dbReference type="Rhea" id="RHEA:15549"/>
        <dbReference type="ChEBI" id="CHEBI:15377"/>
        <dbReference type="ChEBI" id="CHEBI:58548"/>
        <dbReference type="ChEBI" id="CHEBI:58828"/>
        <dbReference type="EC" id="4.2.1.109"/>
    </reaction>
</comment>
<dbReference type="EC" id="4.2.1.109" evidence="6"/>
<evidence type="ECO:0000313" key="8">
    <source>
        <dbReference type="EMBL" id="NDU42307.1"/>
    </source>
</evidence>
<evidence type="ECO:0000256" key="1">
    <source>
        <dbReference type="ARBA" id="ARBA00022605"/>
    </source>
</evidence>
<evidence type="ECO:0000259" key="7">
    <source>
        <dbReference type="SMART" id="SM01007"/>
    </source>
</evidence>
<dbReference type="SMART" id="SM01007">
    <property type="entry name" value="Aldolase_II"/>
    <property type="match status" value="1"/>
</dbReference>
<dbReference type="InterPro" id="IPR001303">
    <property type="entry name" value="Aldolase_II/adducin_N"/>
</dbReference>
<protein>
    <recommendedName>
        <fullName evidence="6">Methylthioribulose-1-phosphate dehydratase</fullName>
        <shortName evidence="6">MTRu-1-P dehydratase</shortName>
        <ecNumber evidence="6">4.2.1.109</ecNumber>
    </recommendedName>
</protein>
<evidence type="ECO:0000256" key="4">
    <source>
        <dbReference type="ARBA" id="ARBA00023167"/>
    </source>
</evidence>
<accession>A0A845U966</accession>
<comment type="pathway">
    <text evidence="6">Amino-acid biosynthesis; L-methionine biosynthesis via salvage pathway; L-methionine from S-methyl-5-thio-alpha-D-ribose 1-phosphate: step 2/6.</text>
</comment>
<keyword evidence="3 6" id="KW-0862">Zinc</keyword>
<keyword evidence="4 6" id="KW-0486">Methionine biosynthesis</keyword>
<comment type="cofactor">
    <cofactor evidence="6">
        <name>Zn(2+)</name>
        <dbReference type="ChEBI" id="CHEBI:29105"/>
    </cofactor>
    <text evidence="6">Binds 1 zinc ion per subunit.</text>
</comment>
<dbReference type="UniPathway" id="UPA00904">
    <property type="reaction ID" value="UER00875"/>
</dbReference>
<dbReference type="GO" id="GO:0008270">
    <property type="term" value="F:zinc ion binding"/>
    <property type="evidence" value="ECO:0007669"/>
    <property type="project" value="UniProtKB-UniRule"/>
</dbReference>
<dbReference type="GO" id="GO:0046570">
    <property type="term" value="F:methylthioribulose 1-phosphate dehydratase activity"/>
    <property type="evidence" value="ECO:0007669"/>
    <property type="project" value="UniProtKB-UniRule"/>
</dbReference>
<reference evidence="8" key="1">
    <citation type="submission" date="2019-11" db="EMBL/GenBank/DDBJ databases">
        <title>Acidithiobacillus ferrianus sp. nov.: a facultatively anaerobic and extremely acidophilic chemolithoautotroph.</title>
        <authorList>
            <person name="Norris P.R."/>
            <person name="Falagan C."/>
            <person name="Moya-Beltran A."/>
            <person name="Castro M."/>
            <person name="Quatrini R."/>
            <person name="Johnson D.B."/>
        </authorList>
    </citation>
    <scope>NUCLEOTIDE SEQUENCE [LARGE SCALE GENOMIC DNA]</scope>
    <source>
        <strain evidence="8">MG</strain>
    </source>
</reference>
<proteinExistence type="inferred from homology"/>
<dbReference type="Pfam" id="PF00596">
    <property type="entry name" value="Aldolase_II"/>
    <property type="match status" value="1"/>
</dbReference>
<name>A0A845U966_9PROT</name>
<dbReference type="GO" id="GO:0005737">
    <property type="term" value="C:cytoplasm"/>
    <property type="evidence" value="ECO:0007669"/>
    <property type="project" value="UniProtKB-UniRule"/>
</dbReference>
<evidence type="ECO:0000256" key="2">
    <source>
        <dbReference type="ARBA" id="ARBA00022723"/>
    </source>
</evidence>
<feature type="domain" description="Class II aldolase/adducin N-terminal" evidence="7">
    <location>
        <begin position="7"/>
        <end position="197"/>
    </location>
</feature>
<dbReference type="InterPro" id="IPR017714">
    <property type="entry name" value="MethylthioRu-1-P_deHdtase_MtnB"/>
</dbReference>
<dbReference type="PANTHER" id="PTHR10640:SF7">
    <property type="entry name" value="METHYLTHIORIBULOSE-1-PHOSPHATE DEHYDRATASE"/>
    <property type="match status" value="1"/>
</dbReference>
<dbReference type="AlphaFoldDB" id="A0A845U966"/>
<dbReference type="HAMAP" id="MF_01677">
    <property type="entry name" value="Salvage_MtnB"/>
    <property type="match status" value="1"/>
</dbReference>
<gene>
    <name evidence="6 8" type="primary">mtnB</name>
    <name evidence="8" type="ORF">GL267_06505</name>
</gene>
<sequence length="206" mass="22703">MHDDPRTHLAAAARDFYARGWMLGTAGNLSARRDTDAFWITASGRPKDRLDAGDFVLVDRCGQVVQAPPGRRPSAEVALHEVVYRHVADARVIFHVHSVEANLCGHFAQQGRLRLPALEMLKGLGVPDAEPRVDLPVFANHVNVARIAEEMDAAFTSAQPRIPGVLIHHHGVTAWGSDFLAARHHLELLEYCFRYLVQAKALAIGV</sequence>
<keyword evidence="2 6" id="KW-0479">Metal-binding</keyword>
<keyword evidence="5 6" id="KW-0456">Lyase</keyword>
<dbReference type="InterPro" id="IPR036409">
    <property type="entry name" value="Aldolase_II/adducin_N_sf"/>
</dbReference>
<dbReference type="GO" id="GO:0019509">
    <property type="term" value="P:L-methionine salvage from methylthioadenosine"/>
    <property type="evidence" value="ECO:0007669"/>
    <property type="project" value="UniProtKB-UniRule"/>
</dbReference>
<keyword evidence="1 6" id="KW-0028">Amino-acid biosynthesis</keyword>
<dbReference type="NCBIfam" id="TIGR03328">
    <property type="entry name" value="salvage_mtnB"/>
    <property type="match status" value="1"/>
</dbReference>
<evidence type="ECO:0000256" key="3">
    <source>
        <dbReference type="ARBA" id="ARBA00022833"/>
    </source>
</evidence>
<feature type="binding site" evidence="6">
    <location>
        <position position="97"/>
    </location>
    <ligand>
        <name>Zn(2+)</name>
        <dbReference type="ChEBI" id="CHEBI:29105"/>
    </ligand>
</feature>
<organism evidence="8">
    <name type="scientific">Acidithiobacillus ferrianus</name>
    <dbReference type="NCBI Taxonomy" id="2678518"/>
    <lineage>
        <taxon>Bacteria</taxon>
        <taxon>Pseudomonadati</taxon>
        <taxon>Pseudomonadota</taxon>
        <taxon>Acidithiobacillia</taxon>
        <taxon>Acidithiobacillales</taxon>
        <taxon>Acidithiobacillaceae</taxon>
        <taxon>Acidithiobacillus</taxon>
    </lineage>
</organism>
<comment type="similarity">
    <text evidence="6">Belongs to the aldolase class II family. MtnB subfamily.</text>
</comment>
<dbReference type="Gene3D" id="3.40.225.10">
    <property type="entry name" value="Class II aldolase/adducin N-terminal domain"/>
    <property type="match status" value="1"/>
</dbReference>
<dbReference type="SUPFAM" id="SSF53639">
    <property type="entry name" value="AraD/HMP-PK domain-like"/>
    <property type="match status" value="1"/>
</dbReference>
<feature type="binding site" evidence="6">
    <location>
        <position position="95"/>
    </location>
    <ligand>
        <name>Zn(2+)</name>
        <dbReference type="ChEBI" id="CHEBI:29105"/>
    </ligand>
</feature>